<protein>
    <recommendedName>
        <fullName evidence="3">Zn(2)-C6 fungal-type domain-containing protein</fullName>
    </recommendedName>
</protein>
<dbReference type="AlphaFoldDB" id="A0A4S2N037"/>
<dbReference type="GO" id="GO:0008270">
    <property type="term" value="F:zinc ion binding"/>
    <property type="evidence" value="ECO:0007669"/>
    <property type="project" value="InterPro"/>
</dbReference>
<evidence type="ECO:0000313" key="5">
    <source>
        <dbReference type="Proteomes" id="UP000298138"/>
    </source>
</evidence>
<feature type="region of interest" description="Disordered" evidence="2">
    <location>
        <begin position="101"/>
        <end position="243"/>
    </location>
</feature>
<dbReference type="PROSITE" id="PS50048">
    <property type="entry name" value="ZN2_CY6_FUNGAL_2"/>
    <property type="match status" value="1"/>
</dbReference>
<dbReference type="InterPro" id="IPR001138">
    <property type="entry name" value="Zn2Cys6_DnaBD"/>
</dbReference>
<evidence type="ECO:0000256" key="1">
    <source>
        <dbReference type="ARBA" id="ARBA00023242"/>
    </source>
</evidence>
<evidence type="ECO:0000256" key="2">
    <source>
        <dbReference type="SAM" id="MobiDB-lite"/>
    </source>
</evidence>
<gene>
    <name evidence="4" type="ORF">EX30DRAFT_185800</name>
</gene>
<dbReference type="EMBL" id="ML220115">
    <property type="protein sequence ID" value="TGZ82452.1"/>
    <property type="molecule type" value="Genomic_DNA"/>
</dbReference>
<dbReference type="SMART" id="SM00066">
    <property type="entry name" value="GAL4"/>
    <property type="match status" value="1"/>
</dbReference>
<accession>A0A4S2N037</accession>
<feature type="compositionally biased region" description="Basic and acidic residues" evidence="2">
    <location>
        <begin position="125"/>
        <end position="135"/>
    </location>
</feature>
<dbReference type="Pfam" id="PF00172">
    <property type="entry name" value="Zn_clus"/>
    <property type="match status" value="1"/>
</dbReference>
<dbReference type="CDD" id="cd00067">
    <property type="entry name" value="GAL4"/>
    <property type="match status" value="1"/>
</dbReference>
<dbReference type="STRING" id="341454.A0A4S2N037"/>
<name>A0A4S2N037_9PEZI</name>
<dbReference type="Proteomes" id="UP000298138">
    <property type="component" value="Unassembled WGS sequence"/>
</dbReference>
<evidence type="ECO:0000259" key="3">
    <source>
        <dbReference type="PROSITE" id="PS50048"/>
    </source>
</evidence>
<proteinExistence type="predicted"/>
<dbReference type="InterPro" id="IPR036864">
    <property type="entry name" value="Zn2-C6_fun-type_DNA-bd_sf"/>
</dbReference>
<keyword evidence="5" id="KW-1185">Reference proteome</keyword>
<feature type="compositionally biased region" description="Low complexity" evidence="2">
    <location>
        <begin position="148"/>
        <end position="157"/>
    </location>
</feature>
<organism evidence="4 5">
    <name type="scientific">Ascodesmis nigricans</name>
    <dbReference type="NCBI Taxonomy" id="341454"/>
    <lineage>
        <taxon>Eukaryota</taxon>
        <taxon>Fungi</taxon>
        <taxon>Dikarya</taxon>
        <taxon>Ascomycota</taxon>
        <taxon>Pezizomycotina</taxon>
        <taxon>Pezizomycetes</taxon>
        <taxon>Pezizales</taxon>
        <taxon>Ascodesmidaceae</taxon>
        <taxon>Ascodesmis</taxon>
    </lineage>
</organism>
<dbReference type="GO" id="GO:0000981">
    <property type="term" value="F:DNA-binding transcription factor activity, RNA polymerase II-specific"/>
    <property type="evidence" value="ECO:0007669"/>
    <property type="project" value="InterPro"/>
</dbReference>
<dbReference type="Gene3D" id="4.10.240.10">
    <property type="entry name" value="Zn(2)-C6 fungal-type DNA-binding domain"/>
    <property type="match status" value="1"/>
</dbReference>
<reference evidence="4 5" key="1">
    <citation type="submission" date="2019-04" db="EMBL/GenBank/DDBJ databases">
        <title>Comparative genomics and transcriptomics to analyze fruiting body development in filamentous ascomycetes.</title>
        <authorList>
            <consortium name="DOE Joint Genome Institute"/>
            <person name="Lutkenhaus R."/>
            <person name="Traeger S."/>
            <person name="Breuer J."/>
            <person name="Kuo A."/>
            <person name="Lipzen A."/>
            <person name="Pangilinan J."/>
            <person name="Dilworth D."/>
            <person name="Sandor L."/>
            <person name="Poggeler S."/>
            <person name="Barry K."/>
            <person name="Grigoriev I.V."/>
            <person name="Nowrousian M."/>
        </authorList>
    </citation>
    <scope>NUCLEOTIDE SEQUENCE [LARGE SCALE GENOMIC DNA]</scope>
    <source>
        <strain evidence="4 5">CBS 389.68</strain>
    </source>
</reference>
<dbReference type="SUPFAM" id="SSF57701">
    <property type="entry name" value="Zn2/Cys6 DNA-binding domain"/>
    <property type="match status" value="1"/>
</dbReference>
<evidence type="ECO:0000313" key="4">
    <source>
        <dbReference type="EMBL" id="TGZ82452.1"/>
    </source>
</evidence>
<dbReference type="OrthoDB" id="5401558at2759"/>
<dbReference type="InParanoid" id="A0A4S2N037"/>
<sequence>MTTSFPMYGAHPAHLAGHPGGPHIYDSYQNQPAPRQRTAIACRYCRRRKIRCSGFETSPDGRCANCMRFNQECVFTPVSSATQAFVPAHVVAGPEGPTVLYGPHGTPLPPGYQQHSGAPPYAHPNPERLVRRSSNDEYPSEPQPPSPSSHLQHHPGPYGQDELPPALMPPHGYPDPPPLHYAAGYPPPYPNHPQLHPPLVRPRSTDPRDPPPPLNLCEPPRPRPNHHSADGDMLSRLNSRTGL</sequence>
<keyword evidence="1" id="KW-0539">Nucleus</keyword>
<dbReference type="PROSITE" id="PS00463">
    <property type="entry name" value="ZN2_CY6_FUNGAL_1"/>
    <property type="match status" value="1"/>
</dbReference>
<feature type="compositionally biased region" description="Pro residues" evidence="2">
    <location>
        <begin position="166"/>
        <end position="200"/>
    </location>
</feature>
<feature type="domain" description="Zn(2)-C6 fungal-type" evidence="3">
    <location>
        <begin position="41"/>
        <end position="75"/>
    </location>
</feature>